<keyword evidence="2" id="KW-1185">Reference proteome</keyword>
<protein>
    <submittedName>
        <fullName evidence="1">Uncharacterized protein</fullName>
    </submittedName>
</protein>
<reference evidence="1 2" key="1">
    <citation type="submission" date="2024-05" db="EMBL/GenBank/DDBJ databases">
        <authorList>
            <person name="Wallberg A."/>
        </authorList>
    </citation>
    <scope>NUCLEOTIDE SEQUENCE [LARGE SCALE GENOMIC DNA]</scope>
</reference>
<gene>
    <name evidence="1" type="ORF">MNOR_LOCUS20518</name>
</gene>
<dbReference type="Proteomes" id="UP001497623">
    <property type="component" value="Unassembled WGS sequence"/>
</dbReference>
<accession>A0AAV2R8K9</accession>
<dbReference type="AlphaFoldDB" id="A0AAV2R8K9"/>
<dbReference type="PANTHER" id="PTHR47510">
    <property type="entry name" value="REVERSE TRANSCRIPTASE DOMAIN-CONTAINING PROTEIN"/>
    <property type="match status" value="1"/>
</dbReference>
<dbReference type="PANTHER" id="PTHR47510:SF3">
    <property type="entry name" value="ENDO_EXONUCLEASE_PHOSPHATASE DOMAIN-CONTAINING PROTEIN"/>
    <property type="match status" value="1"/>
</dbReference>
<evidence type="ECO:0000313" key="2">
    <source>
        <dbReference type="Proteomes" id="UP001497623"/>
    </source>
</evidence>
<comment type="caution">
    <text evidence="1">The sequence shown here is derived from an EMBL/GenBank/DDBJ whole genome shotgun (WGS) entry which is preliminary data.</text>
</comment>
<name>A0AAV2R8K9_MEGNR</name>
<organism evidence="1 2">
    <name type="scientific">Meganyctiphanes norvegica</name>
    <name type="common">Northern krill</name>
    <name type="synonym">Thysanopoda norvegica</name>
    <dbReference type="NCBI Taxonomy" id="48144"/>
    <lineage>
        <taxon>Eukaryota</taxon>
        <taxon>Metazoa</taxon>
        <taxon>Ecdysozoa</taxon>
        <taxon>Arthropoda</taxon>
        <taxon>Crustacea</taxon>
        <taxon>Multicrustacea</taxon>
        <taxon>Malacostraca</taxon>
        <taxon>Eumalacostraca</taxon>
        <taxon>Eucarida</taxon>
        <taxon>Euphausiacea</taxon>
        <taxon>Euphausiidae</taxon>
        <taxon>Meganyctiphanes</taxon>
    </lineage>
</organism>
<sequence>MKTYSPIEFIYKLRNTNWSAVTDCNDVNVAWSTFKDISINILNEIVPLKQIRIKTRTEPWMNSDILHCIKYRDKALNIANKNKGNRELRSKFNSLRNKVQREIK</sequence>
<evidence type="ECO:0000313" key="1">
    <source>
        <dbReference type="EMBL" id="CAL4114810.1"/>
    </source>
</evidence>
<proteinExistence type="predicted"/>
<dbReference type="EMBL" id="CAXKWB010015918">
    <property type="protein sequence ID" value="CAL4114810.1"/>
    <property type="molecule type" value="Genomic_DNA"/>
</dbReference>